<dbReference type="NCBIfam" id="TIGR03082">
    <property type="entry name" value="Gneg_AbrB_dup"/>
    <property type="match status" value="2"/>
</dbReference>
<evidence type="ECO:0000256" key="1">
    <source>
        <dbReference type="SAM" id="Phobius"/>
    </source>
</evidence>
<evidence type="ECO:0000313" key="2">
    <source>
        <dbReference type="EMBL" id="KIL44575.1"/>
    </source>
</evidence>
<keyword evidence="3" id="KW-1185">Reference proteome</keyword>
<protein>
    <recommendedName>
        <fullName evidence="4">AbrB family transcriptional regulator</fullName>
    </recommendedName>
</protein>
<dbReference type="PIRSF" id="PIRSF038991">
    <property type="entry name" value="Protein_AbrB"/>
    <property type="match status" value="1"/>
</dbReference>
<evidence type="ECO:0008006" key="4">
    <source>
        <dbReference type="Google" id="ProtNLM"/>
    </source>
</evidence>
<keyword evidence="1" id="KW-1133">Transmembrane helix</keyword>
<dbReference type="GO" id="GO:0010468">
    <property type="term" value="P:regulation of gene expression"/>
    <property type="evidence" value="ECO:0007669"/>
    <property type="project" value="InterPro"/>
</dbReference>
<feature type="transmembrane region" description="Helical" evidence="1">
    <location>
        <begin position="172"/>
        <end position="189"/>
    </location>
</feature>
<feature type="transmembrane region" description="Helical" evidence="1">
    <location>
        <begin position="105"/>
        <end position="128"/>
    </location>
</feature>
<dbReference type="STRING" id="889306.KP78_35390"/>
<dbReference type="GO" id="GO:0016020">
    <property type="term" value="C:membrane"/>
    <property type="evidence" value="ECO:0007669"/>
    <property type="project" value="InterPro"/>
</dbReference>
<name>A0A0C2R2U8_9BACL</name>
<feature type="transmembrane region" description="Helical" evidence="1">
    <location>
        <begin position="148"/>
        <end position="165"/>
    </location>
</feature>
<dbReference type="InterPro" id="IPR007820">
    <property type="entry name" value="AbrB_fam"/>
</dbReference>
<feature type="transmembrane region" description="Helical" evidence="1">
    <location>
        <begin position="43"/>
        <end position="67"/>
    </location>
</feature>
<dbReference type="EMBL" id="JXRP01000019">
    <property type="protein sequence ID" value="KIL44575.1"/>
    <property type="molecule type" value="Genomic_DNA"/>
</dbReference>
<dbReference type="PANTHER" id="PTHR38457">
    <property type="entry name" value="REGULATOR ABRB-RELATED"/>
    <property type="match status" value="1"/>
</dbReference>
<proteinExistence type="predicted"/>
<dbReference type="Pfam" id="PF05145">
    <property type="entry name" value="AbrB"/>
    <property type="match status" value="1"/>
</dbReference>
<dbReference type="AlphaFoldDB" id="A0A0C2R2U8"/>
<feature type="transmembrane region" description="Helical" evidence="1">
    <location>
        <begin position="195"/>
        <end position="215"/>
    </location>
</feature>
<gene>
    <name evidence="2" type="ORF">KP78_35390</name>
</gene>
<dbReference type="PANTHER" id="PTHR38457:SF1">
    <property type="entry name" value="REGULATOR ABRB-RELATED"/>
    <property type="match status" value="1"/>
</dbReference>
<feature type="transmembrane region" description="Helical" evidence="1">
    <location>
        <begin position="227"/>
        <end position="248"/>
    </location>
</feature>
<sequence length="318" mass="35044">MMILKNTVKWPFYWPGWLRNAGLLIIGIQMGTSFTSEALTFMVLYLPIMLVITFLVVLFSMLTAWGLSKSTNYRFSTALLGSFPGGLSQMVLLSEEVKGADQSAVALMQTIRILLVITVVPLLVTYFFPRDTNGFLQVIQTPILEIPLFYLFLLASGIIFLLFIIRKIQMPIPYMLAPLISVLVFNVLTGNPFHLPVALVASAQITLGAHLGLQMKGMRALLSARSIALVVISNLALIAFCIALSYGLNRFFSFPLLDMFLSAAPGGVAEMAITAYAVGADASTVTSFHLFRIFFILFLAAPLTVYLLKKRLQTSPEL</sequence>
<feature type="transmembrane region" description="Helical" evidence="1">
    <location>
        <begin position="12"/>
        <end position="31"/>
    </location>
</feature>
<dbReference type="OrthoDB" id="5460360at2"/>
<evidence type="ECO:0000313" key="3">
    <source>
        <dbReference type="Proteomes" id="UP000031938"/>
    </source>
</evidence>
<reference evidence="2 3" key="1">
    <citation type="submission" date="2015-01" db="EMBL/GenBank/DDBJ databases">
        <title>Genome sequencing of Jeotgalibacillus soli.</title>
        <authorList>
            <person name="Goh K.M."/>
            <person name="Chan K.-G."/>
            <person name="Yaakop A.S."/>
            <person name="Ee R."/>
            <person name="Gan H.M."/>
            <person name="Chan C.S."/>
        </authorList>
    </citation>
    <scope>NUCLEOTIDE SEQUENCE [LARGE SCALE GENOMIC DNA]</scope>
    <source>
        <strain evidence="2 3">P9</strain>
    </source>
</reference>
<feature type="transmembrane region" description="Helical" evidence="1">
    <location>
        <begin position="290"/>
        <end position="308"/>
    </location>
</feature>
<dbReference type="Proteomes" id="UP000031938">
    <property type="component" value="Unassembled WGS sequence"/>
</dbReference>
<accession>A0A0C2R2U8</accession>
<dbReference type="PATRIC" id="fig|889306.3.peg.3556"/>
<keyword evidence="1" id="KW-0472">Membrane</keyword>
<keyword evidence="1" id="KW-0812">Transmembrane</keyword>
<comment type="caution">
    <text evidence="2">The sequence shown here is derived from an EMBL/GenBank/DDBJ whole genome shotgun (WGS) entry which is preliminary data.</text>
</comment>
<organism evidence="2 3">
    <name type="scientific">Jeotgalibacillus soli</name>
    <dbReference type="NCBI Taxonomy" id="889306"/>
    <lineage>
        <taxon>Bacteria</taxon>
        <taxon>Bacillati</taxon>
        <taxon>Bacillota</taxon>
        <taxon>Bacilli</taxon>
        <taxon>Bacillales</taxon>
        <taxon>Caryophanaceae</taxon>
        <taxon>Jeotgalibacillus</taxon>
    </lineage>
</organism>
<dbReference type="InterPro" id="IPR017516">
    <property type="entry name" value="AbrB_dup"/>
</dbReference>